<name>A0ABU4A5N4_9BACE</name>
<dbReference type="EMBL" id="JAWLJK010000003">
    <property type="protein sequence ID" value="MDV6163667.1"/>
    <property type="molecule type" value="Genomic_DNA"/>
</dbReference>
<proteinExistence type="predicted"/>
<dbReference type="RefSeq" id="WP_227559834.1">
    <property type="nucleotide sequence ID" value="NZ_CP192717.1"/>
</dbReference>
<keyword evidence="2" id="KW-1185">Reference proteome</keyword>
<evidence type="ECO:0000313" key="2">
    <source>
        <dbReference type="Proteomes" id="UP001185704"/>
    </source>
</evidence>
<reference evidence="1" key="1">
    <citation type="submission" date="2023-09" db="EMBL/GenBank/DDBJ databases">
        <title>Upregulation of the cfiA carbapenemase gene in a Bacteroides hominis strain by the novel integrative and conjugative element Tn7563.</title>
        <authorList>
            <person name="Stubhaug T."/>
            <person name="Zecic N."/>
            <person name="Skaare D."/>
        </authorList>
    </citation>
    <scope>NUCLEOTIDE SEQUENCE [LARGE SCALE GENOMIC DNA]</scope>
    <source>
        <strain evidence="1">Tbg-245</strain>
    </source>
</reference>
<dbReference type="Proteomes" id="UP001185704">
    <property type="component" value="Unassembled WGS sequence"/>
</dbReference>
<evidence type="ECO:0000313" key="1">
    <source>
        <dbReference type="EMBL" id="MDV6163667.1"/>
    </source>
</evidence>
<protein>
    <submittedName>
        <fullName evidence="1">Uncharacterized protein</fullName>
    </submittedName>
</protein>
<organism evidence="1 2">
    <name type="scientific">Bacteroides hominis</name>
    <dbReference type="NCBI Taxonomy" id="2763023"/>
    <lineage>
        <taxon>Bacteria</taxon>
        <taxon>Pseudomonadati</taxon>
        <taxon>Bacteroidota</taxon>
        <taxon>Bacteroidia</taxon>
        <taxon>Bacteroidales</taxon>
        <taxon>Bacteroidaceae</taxon>
        <taxon>Bacteroides</taxon>
    </lineage>
</organism>
<comment type="caution">
    <text evidence="1">The sequence shown here is derived from an EMBL/GenBank/DDBJ whole genome shotgun (WGS) entry which is preliminary data.</text>
</comment>
<accession>A0ABU4A5N4</accession>
<sequence length="48" mass="5131">MDGDFSYFPIECHEMGAIVSLKHSPEGKPCLSVVPLSASGASQPERKP</sequence>
<gene>
    <name evidence="1" type="ORF">R3O81_06250</name>
</gene>